<sequence length="467" mass="51108">MASSEEPTLESLAASISELAGALSQQMKDNNVPPVSFAADSPTSYSNLTGEMFMVRQKLLESLNDMWWLAQGPSESIFNYCHSAIPDATVLNTLNSFGFWGAVPLTGSTTYADIAHEVKLPQAVAYRLLQHAMTLRIFAEEAGRDGSAPRVRHTSRSAALARTPGLRALVSTVLDDAGAPLMVLNEALRRYSSGGDGKTELTQRTDETAFALFHKGGQFGGKFETSWEMLENDGEGEKKGWRQRNFVTFMSYLKDIFQLEDKVLGAYDWAKAGKASVVDLGGSAGHDAFALAEKFPELTITVQDLAQVRSSFEANRPASVADRVSFSEHSFFDPQPVQADIYLIKLILHDWPDAECLRILRGLIPALRPGAKVIILEYLGNVSEEGGEGGAGDESSKKEGEEAAIPRSMKQYGTATDVRVMALFNAKERPASKWKALVEETDPRLKLEKVEAKPEAFFTLIEAVWTG</sequence>
<dbReference type="PANTHER" id="PTHR43712">
    <property type="entry name" value="PUTATIVE (AFU_ORTHOLOGUE AFUA_4G14580)-RELATED"/>
    <property type="match status" value="1"/>
</dbReference>
<evidence type="ECO:0000256" key="4">
    <source>
        <dbReference type="SAM" id="MobiDB-lite"/>
    </source>
</evidence>
<dbReference type="GO" id="GO:0032259">
    <property type="term" value="P:methylation"/>
    <property type="evidence" value="ECO:0007669"/>
    <property type="project" value="UniProtKB-KW"/>
</dbReference>
<keyword evidence="2" id="KW-0808">Transferase</keyword>
<comment type="caution">
    <text evidence="6">The sequence shown here is derived from an EMBL/GenBank/DDBJ whole genome shotgun (WGS) entry which is preliminary data.</text>
</comment>
<dbReference type="InterPro" id="IPR001077">
    <property type="entry name" value="COMT_C"/>
</dbReference>
<evidence type="ECO:0000313" key="6">
    <source>
        <dbReference type="EMBL" id="KAK8097092.1"/>
    </source>
</evidence>
<dbReference type="PROSITE" id="PS51683">
    <property type="entry name" value="SAM_OMT_II"/>
    <property type="match status" value="1"/>
</dbReference>
<dbReference type="GO" id="GO:0008171">
    <property type="term" value="F:O-methyltransferase activity"/>
    <property type="evidence" value="ECO:0007669"/>
    <property type="project" value="InterPro"/>
</dbReference>
<dbReference type="Proteomes" id="UP001392437">
    <property type="component" value="Unassembled WGS sequence"/>
</dbReference>
<evidence type="ECO:0000259" key="5">
    <source>
        <dbReference type="Pfam" id="PF00891"/>
    </source>
</evidence>
<keyword evidence="7" id="KW-1185">Reference proteome</keyword>
<evidence type="ECO:0000256" key="1">
    <source>
        <dbReference type="ARBA" id="ARBA00022603"/>
    </source>
</evidence>
<keyword evidence="1" id="KW-0489">Methyltransferase</keyword>
<dbReference type="Pfam" id="PF00891">
    <property type="entry name" value="Methyltransf_2"/>
    <property type="match status" value="1"/>
</dbReference>
<proteinExistence type="predicted"/>
<name>A0AAW0Q9Z6_9PEZI</name>
<gene>
    <name evidence="6" type="ORF">PG999_013036</name>
</gene>
<reference evidence="6 7" key="1">
    <citation type="submission" date="2023-01" db="EMBL/GenBank/DDBJ databases">
        <title>Analysis of 21 Apiospora genomes using comparative genomics revels a genus with tremendous synthesis potential of carbohydrate active enzymes and secondary metabolites.</title>
        <authorList>
            <person name="Sorensen T."/>
        </authorList>
    </citation>
    <scope>NUCLEOTIDE SEQUENCE [LARGE SCALE GENOMIC DNA]</scope>
    <source>
        <strain evidence="6 7">CBS 117206</strain>
    </source>
</reference>
<evidence type="ECO:0000313" key="7">
    <source>
        <dbReference type="Proteomes" id="UP001392437"/>
    </source>
</evidence>
<dbReference type="PANTHER" id="PTHR43712:SF12">
    <property type="entry name" value="STERIGMATOCYSTIN 8-O-METHYLTRANSFERASE"/>
    <property type="match status" value="1"/>
</dbReference>
<feature type="region of interest" description="Disordered" evidence="4">
    <location>
        <begin position="385"/>
        <end position="406"/>
    </location>
</feature>
<feature type="domain" description="O-methyltransferase C-terminal" evidence="5">
    <location>
        <begin position="247"/>
        <end position="385"/>
    </location>
</feature>
<accession>A0AAW0Q9Z6</accession>
<dbReference type="InterPro" id="IPR029063">
    <property type="entry name" value="SAM-dependent_MTases_sf"/>
</dbReference>
<protein>
    <submittedName>
        <fullName evidence="6">Sterigmatocystin 8-O-methyltransferase</fullName>
    </submittedName>
</protein>
<evidence type="ECO:0000256" key="3">
    <source>
        <dbReference type="ARBA" id="ARBA00022691"/>
    </source>
</evidence>
<dbReference type="AlphaFoldDB" id="A0AAW0Q9Z6"/>
<dbReference type="SUPFAM" id="SSF53335">
    <property type="entry name" value="S-adenosyl-L-methionine-dependent methyltransferases"/>
    <property type="match status" value="1"/>
</dbReference>
<dbReference type="Gene3D" id="3.40.50.150">
    <property type="entry name" value="Vaccinia Virus protein VP39"/>
    <property type="match status" value="1"/>
</dbReference>
<organism evidence="6 7">
    <name type="scientific">Apiospora kogelbergensis</name>
    <dbReference type="NCBI Taxonomy" id="1337665"/>
    <lineage>
        <taxon>Eukaryota</taxon>
        <taxon>Fungi</taxon>
        <taxon>Dikarya</taxon>
        <taxon>Ascomycota</taxon>
        <taxon>Pezizomycotina</taxon>
        <taxon>Sordariomycetes</taxon>
        <taxon>Xylariomycetidae</taxon>
        <taxon>Amphisphaeriales</taxon>
        <taxon>Apiosporaceae</taxon>
        <taxon>Apiospora</taxon>
    </lineage>
</organism>
<evidence type="ECO:0000256" key="2">
    <source>
        <dbReference type="ARBA" id="ARBA00022679"/>
    </source>
</evidence>
<keyword evidence="3" id="KW-0949">S-adenosyl-L-methionine</keyword>
<dbReference type="EMBL" id="JAQQWP010000010">
    <property type="protein sequence ID" value="KAK8097092.1"/>
    <property type="molecule type" value="Genomic_DNA"/>
</dbReference>
<dbReference type="InterPro" id="IPR016461">
    <property type="entry name" value="COMT-like"/>
</dbReference>